<reference evidence="2 3" key="1">
    <citation type="submission" date="2016-10" db="EMBL/GenBank/DDBJ databases">
        <authorList>
            <person name="de Groot N.N."/>
        </authorList>
    </citation>
    <scope>NUCLEOTIDE SEQUENCE [LARGE SCALE GENOMIC DNA]</scope>
    <source>
        <strain evidence="2 3">NE2</strain>
    </source>
</reference>
<feature type="region of interest" description="Disordered" evidence="1">
    <location>
        <begin position="66"/>
        <end position="94"/>
    </location>
</feature>
<evidence type="ECO:0000256" key="1">
    <source>
        <dbReference type="SAM" id="MobiDB-lite"/>
    </source>
</evidence>
<evidence type="ECO:0000313" key="2">
    <source>
        <dbReference type="EMBL" id="SFK66578.1"/>
    </source>
</evidence>
<feature type="region of interest" description="Disordered" evidence="1">
    <location>
        <begin position="1"/>
        <end position="41"/>
    </location>
</feature>
<dbReference type="Proteomes" id="UP000198755">
    <property type="component" value="Unassembled WGS sequence"/>
</dbReference>
<organism evidence="2 3">
    <name type="scientific">Methylocapsa palsarum</name>
    <dbReference type="NCBI Taxonomy" id="1612308"/>
    <lineage>
        <taxon>Bacteria</taxon>
        <taxon>Pseudomonadati</taxon>
        <taxon>Pseudomonadota</taxon>
        <taxon>Alphaproteobacteria</taxon>
        <taxon>Hyphomicrobiales</taxon>
        <taxon>Beijerinckiaceae</taxon>
        <taxon>Methylocapsa</taxon>
    </lineage>
</organism>
<feature type="compositionally biased region" description="Basic and acidic residues" evidence="1">
    <location>
        <begin position="20"/>
        <end position="30"/>
    </location>
</feature>
<keyword evidence="3" id="KW-1185">Reference proteome</keyword>
<dbReference type="AlphaFoldDB" id="A0A1I4BCQ7"/>
<dbReference type="EMBL" id="FOSN01000014">
    <property type="protein sequence ID" value="SFK66578.1"/>
    <property type="molecule type" value="Genomic_DNA"/>
</dbReference>
<gene>
    <name evidence="2" type="ORF">SAMN05444581_11452</name>
</gene>
<protein>
    <submittedName>
        <fullName evidence="2">Uncharacterized protein</fullName>
    </submittedName>
</protein>
<proteinExistence type="predicted"/>
<accession>A0A1I4BCQ7</accession>
<sequence length="94" mass="10591">MRGLKSSFISPDKAPAHHGIRSDSKSRDAAETQPPVQTIDRTDRLRVMIECEIIPRLMMAHIEPDASEFSSSIKRRNAKSLSVAIDHNPRLTRN</sequence>
<evidence type="ECO:0000313" key="3">
    <source>
        <dbReference type="Proteomes" id="UP000198755"/>
    </source>
</evidence>
<name>A0A1I4BCQ7_9HYPH</name>